<organism evidence="2 3">
    <name type="scientific">Natronocella acetinitrilica</name>
    <dbReference type="NCBI Taxonomy" id="414046"/>
    <lineage>
        <taxon>Bacteria</taxon>
        <taxon>Pseudomonadati</taxon>
        <taxon>Pseudomonadota</taxon>
        <taxon>Gammaproteobacteria</taxon>
        <taxon>Chromatiales</taxon>
        <taxon>Ectothiorhodospiraceae</taxon>
        <taxon>Natronocella</taxon>
    </lineage>
</organism>
<dbReference type="Pfam" id="PF00596">
    <property type="entry name" value="Aldolase_II"/>
    <property type="match status" value="1"/>
</dbReference>
<dbReference type="RefSeq" id="WP_253478473.1">
    <property type="nucleotide sequence ID" value="NZ_JALJXV010000005.1"/>
</dbReference>
<gene>
    <name evidence="2" type="ORF">J2T57_002422</name>
</gene>
<sequence>MSGEREGVIRYQCRLDRRALPDDAAALAEINRWREDMLRRGWMGRDPGRYEGLGFGNISLRRADGFLVSATQTGGLPTLAMTNLALVTGAEPHRNRLTAVGLAEPSSEAMTHAAVYLAEPGAGGIIHVHAPALWNAASTIGIPVTAASIPYGTPEMAAAIAALATAGHHLMAMGGHEDGLLAWDDTLEQAAAHLIHAAETPSAYR</sequence>
<evidence type="ECO:0000313" key="3">
    <source>
        <dbReference type="Proteomes" id="UP001205843"/>
    </source>
</evidence>
<dbReference type="EMBL" id="JALJXV010000005">
    <property type="protein sequence ID" value="MCP1675274.1"/>
    <property type="molecule type" value="Genomic_DNA"/>
</dbReference>
<accession>A0AAE3KC23</accession>
<dbReference type="AlphaFoldDB" id="A0AAE3KC23"/>
<dbReference type="SUPFAM" id="SSF53639">
    <property type="entry name" value="AraD/HMP-PK domain-like"/>
    <property type="match status" value="1"/>
</dbReference>
<dbReference type="InterPro" id="IPR001303">
    <property type="entry name" value="Aldolase_II/adducin_N"/>
</dbReference>
<dbReference type="SMART" id="SM01007">
    <property type="entry name" value="Aldolase_II"/>
    <property type="match status" value="1"/>
</dbReference>
<keyword evidence="3" id="KW-1185">Reference proteome</keyword>
<name>A0AAE3KC23_9GAMM</name>
<reference evidence="2" key="1">
    <citation type="submission" date="2022-03" db="EMBL/GenBank/DDBJ databases">
        <title>Genomic Encyclopedia of Type Strains, Phase III (KMG-III): the genomes of soil and plant-associated and newly described type strains.</title>
        <authorList>
            <person name="Whitman W."/>
        </authorList>
    </citation>
    <scope>NUCLEOTIDE SEQUENCE</scope>
    <source>
        <strain evidence="2">ANL 6-2</strain>
    </source>
</reference>
<dbReference type="Proteomes" id="UP001205843">
    <property type="component" value="Unassembled WGS sequence"/>
</dbReference>
<protein>
    <submittedName>
        <fullName evidence="2">Ribulose-5-phosphate 4-epimerase/fuculose-1-phosphate aldolase</fullName>
    </submittedName>
</protein>
<dbReference type="InterPro" id="IPR036409">
    <property type="entry name" value="Aldolase_II/adducin_N_sf"/>
</dbReference>
<dbReference type="Gene3D" id="3.40.225.10">
    <property type="entry name" value="Class II aldolase/adducin N-terminal domain"/>
    <property type="match status" value="1"/>
</dbReference>
<feature type="domain" description="Class II aldolase/adducin N-terminal" evidence="1">
    <location>
        <begin position="25"/>
        <end position="205"/>
    </location>
</feature>
<evidence type="ECO:0000259" key="1">
    <source>
        <dbReference type="SMART" id="SM01007"/>
    </source>
</evidence>
<dbReference type="GO" id="GO:0005996">
    <property type="term" value="P:monosaccharide metabolic process"/>
    <property type="evidence" value="ECO:0007669"/>
    <property type="project" value="UniProtKB-ARBA"/>
</dbReference>
<comment type="caution">
    <text evidence="2">The sequence shown here is derived from an EMBL/GenBank/DDBJ whole genome shotgun (WGS) entry which is preliminary data.</text>
</comment>
<evidence type="ECO:0000313" key="2">
    <source>
        <dbReference type="EMBL" id="MCP1675274.1"/>
    </source>
</evidence>
<proteinExistence type="predicted"/>